<dbReference type="Proteomes" id="UP000190460">
    <property type="component" value="Unassembled WGS sequence"/>
</dbReference>
<dbReference type="NCBIfam" id="TIGR02857">
    <property type="entry name" value="CydD"/>
    <property type="match status" value="1"/>
</dbReference>
<evidence type="ECO:0000256" key="9">
    <source>
        <dbReference type="SAM" id="Phobius"/>
    </source>
</evidence>
<dbReference type="AlphaFoldDB" id="A0A1T4W3W7"/>
<keyword evidence="13" id="KW-1185">Reference proteome</keyword>
<dbReference type="InterPro" id="IPR039421">
    <property type="entry name" value="Type_1_exporter"/>
</dbReference>
<keyword evidence="3" id="KW-1003">Cell membrane</keyword>
<evidence type="ECO:0000256" key="3">
    <source>
        <dbReference type="ARBA" id="ARBA00022475"/>
    </source>
</evidence>
<dbReference type="EMBL" id="FUYB01000003">
    <property type="protein sequence ID" value="SKA71887.1"/>
    <property type="molecule type" value="Genomic_DNA"/>
</dbReference>
<feature type="domain" description="ABC transmembrane type-1" evidence="11">
    <location>
        <begin position="27"/>
        <end position="309"/>
    </location>
</feature>
<gene>
    <name evidence="12" type="ORF">SAMN02745130_00933</name>
</gene>
<feature type="transmembrane region" description="Helical" evidence="9">
    <location>
        <begin position="66"/>
        <end position="83"/>
    </location>
</feature>
<evidence type="ECO:0000256" key="2">
    <source>
        <dbReference type="ARBA" id="ARBA00022448"/>
    </source>
</evidence>
<dbReference type="GO" id="GO:0016887">
    <property type="term" value="F:ATP hydrolysis activity"/>
    <property type="evidence" value="ECO:0007669"/>
    <property type="project" value="InterPro"/>
</dbReference>
<keyword evidence="6 12" id="KW-0067">ATP-binding</keyword>
<dbReference type="SMART" id="SM00382">
    <property type="entry name" value="AAA"/>
    <property type="match status" value="1"/>
</dbReference>
<dbReference type="Pfam" id="PF00664">
    <property type="entry name" value="ABC_membrane"/>
    <property type="match status" value="1"/>
</dbReference>
<dbReference type="SUPFAM" id="SSF90123">
    <property type="entry name" value="ABC transporter transmembrane region"/>
    <property type="match status" value="1"/>
</dbReference>
<dbReference type="PANTHER" id="PTHR24221">
    <property type="entry name" value="ATP-BINDING CASSETTE SUB-FAMILY B"/>
    <property type="match status" value="1"/>
</dbReference>
<evidence type="ECO:0000256" key="6">
    <source>
        <dbReference type="ARBA" id="ARBA00022840"/>
    </source>
</evidence>
<feature type="transmembrane region" description="Helical" evidence="9">
    <location>
        <begin position="144"/>
        <end position="161"/>
    </location>
</feature>
<dbReference type="Gene3D" id="1.20.1560.10">
    <property type="entry name" value="ABC transporter type 1, transmembrane domain"/>
    <property type="match status" value="1"/>
</dbReference>
<dbReference type="Gene3D" id="3.40.50.300">
    <property type="entry name" value="P-loop containing nucleotide triphosphate hydrolases"/>
    <property type="match status" value="1"/>
</dbReference>
<dbReference type="GO" id="GO:0140359">
    <property type="term" value="F:ABC-type transporter activity"/>
    <property type="evidence" value="ECO:0007669"/>
    <property type="project" value="InterPro"/>
</dbReference>
<feature type="transmembrane region" description="Helical" evidence="9">
    <location>
        <begin position="27"/>
        <end position="46"/>
    </location>
</feature>
<evidence type="ECO:0000256" key="8">
    <source>
        <dbReference type="ARBA" id="ARBA00023136"/>
    </source>
</evidence>
<dbReference type="InterPro" id="IPR011527">
    <property type="entry name" value="ABC1_TM_dom"/>
</dbReference>
<reference evidence="12 13" key="1">
    <citation type="submission" date="2017-02" db="EMBL/GenBank/DDBJ databases">
        <authorList>
            <person name="Peterson S.W."/>
        </authorList>
    </citation>
    <scope>NUCLEOTIDE SEQUENCE [LARGE SCALE GENOMIC DNA]</scope>
    <source>
        <strain evidence="12 13">ATCC 49788</strain>
    </source>
</reference>
<dbReference type="InterPro" id="IPR017871">
    <property type="entry name" value="ABC_transporter-like_CS"/>
</dbReference>
<feature type="transmembrane region" description="Helical" evidence="9">
    <location>
        <begin position="167"/>
        <end position="185"/>
    </location>
</feature>
<dbReference type="PROSITE" id="PS50929">
    <property type="entry name" value="ABC_TM1F"/>
    <property type="match status" value="1"/>
</dbReference>
<dbReference type="Pfam" id="PF00005">
    <property type="entry name" value="ABC_tran"/>
    <property type="match status" value="1"/>
</dbReference>
<dbReference type="GO" id="GO:0042883">
    <property type="term" value="P:cysteine transport"/>
    <property type="evidence" value="ECO:0007669"/>
    <property type="project" value="InterPro"/>
</dbReference>
<dbReference type="PROSITE" id="PS50893">
    <property type="entry name" value="ABC_TRANSPORTER_2"/>
    <property type="match status" value="1"/>
</dbReference>
<dbReference type="InterPro" id="IPR003593">
    <property type="entry name" value="AAA+_ATPase"/>
</dbReference>
<evidence type="ECO:0000259" key="11">
    <source>
        <dbReference type="PROSITE" id="PS50929"/>
    </source>
</evidence>
<dbReference type="CDD" id="cd18584">
    <property type="entry name" value="ABC_6TM_AarD_CydD"/>
    <property type="match status" value="1"/>
</dbReference>
<keyword evidence="8 9" id="KW-0472">Membrane</keyword>
<dbReference type="PROSITE" id="PS00211">
    <property type="entry name" value="ABC_TRANSPORTER_1"/>
    <property type="match status" value="1"/>
</dbReference>
<dbReference type="RefSeq" id="WP_078921422.1">
    <property type="nucleotide sequence ID" value="NZ_FUYB01000003.1"/>
</dbReference>
<keyword evidence="7 9" id="KW-1133">Transmembrane helix</keyword>
<keyword evidence="4 9" id="KW-0812">Transmembrane</keyword>
<dbReference type="OrthoDB" id="6336411at2"/>
<feature type="domain" description="ABC transporter" evidence="10">
    <location>
        <begin position="343"/>
        <end position="576"/>
    </location>
</feature>
<comment type="subcellular location">
    <subcellularLocation>
        <location evidence="1">Cell membrane</location>
        <topology evidence="1">Multi-pass membrane protein</topology>
    </subcellularLocation>
</comment>
<evidence type="ECO:0000256" key="4">
    <source>
        <dbReference type="ARBA" id="ARBA00022692"/>
    </source>
</evidence>
<sequence>MSAATSPPEHKQILTAWASYAGRWPPLAIVTGVLAASLLIVQAWLLASSVQAVLFEQADLVDLMPWLAGLLLVFCLRAGFGWVSEQAAFQGALQVKLQIRQLLYNKLQSLGSAWLSEERSGAVTTLLSDGVEQLEAYYARYLPAMRLSVYVPLLILVVVLTQDWLSALVLFVTAPLIPLFMMLIGKGTEQRNQQQWQQLARMSAYFLDVIQGLSTLKLFNASRREAEAIAEVSEQYRQSTMSVLRVAFLSSFTLEFFTSVSIAVVAVLVGFRLFWGELEFFKGFFVLLLAPEFYLPLRNLGVQYHARMQALGVVGSMQEILQQVGQPSNQPLATWEGLNEQTIQLRDITFYYPDGRQALTDFNLTIPAKQTLALVGASGAGKSTVLQLLLGFIEPQVGDILVGSRPLNQIPRKEWHKQIAWLPQRAQLFAMSVEDNIRMGQSASWEAVKTAAQAAQAHEFIERLPQGYASLMGEAGLGLSGGQRQRIALARVFLKAAPLIILDEATAHLDQASETLIQEALAQLQGQHTIVLIAHHLQTIQNADCIAVLDQGRVLACGRHAELLKTCTAYQTMLAAYAEAQV</sequence>
<dbReference type="InterPro" id="IPR027417">
    <property type="entry name" value="P-loop_NTPase"/>
</dbReference>
<dbReference type="InterPro" id="IPR003439">
    <property type="entry name" value="ABC_transporter-like_ATP-bd"/>
</dbReference>
<dbReference type="GO" id="GO:0005524">
    <property type="term" value="F:ATP binding"/>
    <property type="evidence" value="ECO:0007669"/>
    <property type="project" value="UniProtKB-KW"/>
</dbReference>
<evidence type="ECO:0000256" key="7">
    <source>
        <dbReference type="ARBA" id="ARBA00022989"/>
    </source>
</evidence>
<organism evidence="12 13">
    <name type="scientific">Thiothrix eikelboomii</name>
    <dbReference type="NCBI Taxonomy" id="92487"/>
    <lineage>
        <taxon>Bacteria</taxon>
        <taxon>Pseudomonadati</taxon>
        <taxon>Pseudomonadota</taxon>
        <taxon>Gammaproteobacteria</taxon>
        <taxon>Thiotrichales</taxon>
        <taxon>Thiotrichaceae</taxon>
        <taxon>Thiothrix</taxon>
    </lineage>
</organism>
<evidence type="ECO:0000313" key="12">
    <source>
        <dbReference type="EMBL" id="SKA71887.1"/>
    </source>
</evidence>
<keyword evidence="5" id="KW-0547">Nucleotide-binding</keyword>
<evidence type="ECO:0000259" key="10">
    <source>
        <dbReference type="PROSITE" id="PS50893"/>
    </source>
</evidence>
<dbReference type="PANTHER" id="PTHR24221:SF590">
    <property type="entry name" value="COMPONENT LINKED WITH THE ASSEMBLY OF CYTOCHROME' TRANSPORT TRANSMEMBRANE ATP-BINDING PROTEIN ABC TRANSPORTER CYDD-RELATED"/>
    <property type="match status" value="1"/>
</dbReference>
<feature type="transmembrane region" description="Helical" evidence="9">
    <location>
        <begin position="246"/>
        <end position="274"/>
    </location>
</feature>
<dbReference type="STRING" id="92487.SAMN02745130_00933"/>
<proteinExistence type="predicted"/>
<name>A0A1T4W3W7_9GAMM</name>
<accession>A0A1T4W3W7</accession>
<evidence type="ECO:0000256" key="1">
    <source>
        <dbReference type="ARBA" id="ARBA00004651"/>
    </source>
</evidence>
<evidence type="ECO:0000256" key="5">
    <source>
        <dbReference type="ARBA" id="ARBA00022741"/>
    </source>
</evidence>
<dbReference type="SUPFAM" id="SSF52540">
    <property type="entry name" value="P-loop containing nucleoside triphosphate hydrolases"/>
    <property type="match status" value="1"/>
</dbReference>
<dbReference type="InterPro" id="IPR036640">
    <property type="entry name" value="ABC1_TM_sf"/>
</dbReference>
<keyword evidence="2" id="KW-0813">Transport</keyword>
<dbReference type="GO" id="GO:0005886">
    <property type="term" value="C:plasma membrane"/>
    <property type="evidence" value="ECO:0007669"/>
    <property type="project" value="UniProtKB-SubCell"/>
</dbReference>
<protein>
    <submittedName>
        <fullName evidence="12">ATP-binding cassette, subfamily C, CydD</fullName>
    </submittedName>
</protein>
<dbReference type="InterPro" id="IPR014216">
    <property type="entry name" value="ABC_transptr_CydD"/>
</dbReference>
<evidence type="ECO:0000313" key="13">
    <source>
        <dbReference type="Proteomes" id="UP000190460"/>
    </source>
</evidence>
<dbReference type="FunFam" id="3.40.50.300:FF:000221">
    <property type="entry name" value="Multidrug ABC transporter ATP-binding protein"/>
    <property type="match status" value="1"/>
</dbReference>